<dbReference type="EMBL" id="KI968849">
    <property type="protein sequence ID" value="EUN21418.1"/>
    <property type="molecule type" value="Genomic_DNA"/>
</dbReference>
<reference evidence="2 3" key="1">
    <citation type="journal article" date="2013" name="PLoS Genet.">
        <title>Comparative genome structure, secondary metabolite, and effector coding capacity across Cochliobolus pathogens.</title>
        <authorList>
            <person name="Condon B.J."/>
            <person name="Leng Y."/>
            <person name="Wu D."/>
            <person name="Bushley K.E."/>
            <person name="Ohm R.A."/>
            <person name="Otillar R."/>
            <person name="Martin J."/>
            <person name="Schackwitz W."/>
            <person name="Grimwood J."/>
            <person name="MohdZainudin N."/>
            <person name="Xue C."/>
            <person name="Wang R."/>
            <person name="Manning V.A."/>
            <person name="Dhillon B."/>
            <person name="Tu Z.J."/>
            <person name="Steffenson B.J."/>
            <person name="Salamov A."/>
            <person name="Sun H."/>
            <person name="Lowry S."/>
            <person name="LaButti K."/>
            <person name="Han J."/>
            <person name="Copeland A."/>
            <person name="Lindquist E."/>
            <person name="Barry K."/>
            <person name="Schmutz J."/>
            <person name="Baker S.E."/>
            <person name="Ciuffetti L.M."/>
            <person name="Grigoriev I.V."/>
            <person name="Zhong S."/>
            <person name="Turgeon B.G."/>
        </authorList>
    </citation>
    <scope>NUCLEOTIDE SEQUENCE [LARGE SCALE GENOMIC DNA]</scope>
    <source>
        <strain evidence="2 3">FI3</strain>
    </source>
</reference>
<dbReference type="HOGENOM" id="CLU_2978790_0_0_1"/>
<dbReference type="RefSeq" id="XP_014550992.1">
    <property type="nucleotide sequence ID" value="XM_014695506.1"/>
</dbReference>
<proteinExistence type="predicted"/>
<protein>
    <submittedName>
        <fullName evidence="2">Uncharacterized protein</fullName>
    </submittedName>
</protein>
<evidence type="ECO:0000313" key="2">
    <source>
        <dbReference type="EMBL" id="EUN21418.1"/>
    </source>
</evidence>
<evidence type="ECO:0000256" key="1">
    <source>
        <dbReference type="SAM" id="Phobius"/>
    </source>
</evidence>
<evidence type="ECO:0000313" key="3">
    <source>
        <dbReference type="Proteomes" id="UP000054337"/>
    </source>
</evidence>
<dbReference type="GeneID" id="26250475"/>
<keyword evidence="1" id="KW-0472">Membrane</keyword>
<feature type="transmembrane region" description="Helical" evidence="1">
    <location>
        <begin position="12"/>
        <end position="32"/>
    </location>
</feature>
<accession>W7DTB1</accession>
<dbReference type="AlphaFoldDB" id="W7DTB1"/>
<keyword evidence="1" id="KW-0812">Transmembrane</keyword>
<keyword evidence="3" id="KW-1185">Reference proteome</keyword>
<gene>
    <name evidence="2" type="ORF">COCVIDRAFT_114033</name>
</gene>
<name>W7DTB1_BIPV3</name>
<keyword evidence="1" id="KW-1133">Transmembrane helix</keyword>
<sequence length="58" mass="6954">MGFSWCEWGVSGRSGLIIFFLLSYVPFFHDFFRTTYPLIKGYYLHTTFFWLDRGAWGD</sequence>
<dbReference type="Proteomes" id="UP000054337">
    <property type="component" value="Unassembled WGS sequence"/>
</dbReference>
<organism evidence="2 3">
    <name type="scientific">Bipolaris victoriae (strain FI3)</name>
    <name type="common">Victoria blight of oats agent</name>
    <name type="synonym">Cochliobolus victoriae</name>
    <dbReference type="NCBI Taxonomy" id="930091"/>
    <lineage>
        <taxon>Eukaryota</taxon>
        <taxon>Fungi</taxon>
        <taxon>Dikarya</taxon>
        <taxon>Ascomycota</taxon>
        <taxon>Pezizomycotina</taxon>
        <taxon>Dothideomycetes</taxon>
        <taxon>Pleosporomycetidae</taxon>
        <taxon>Pleosporales</taxon>
        <taxon>Pleosporineae</taxon>
        <taxon>Pleosporaceae</taxon>
        <taxon>Bipolaris</taxon>
    </lineage>
</organism>